<dbReference type="InterPro" id="IPR036397">
    <property type="entry name" value="RNaseH_sf"/>
</dbReference>
<protein>
    <recommendedName>
        <fullName evidence="1">Integrase catalytic domain-containing protein</fullName>
    </recommendedName>
</protein>
<proteinExistence type="predicted"/>
<keyword evidence="3" id="KW-1185">Reference proteome</keyword>
<dbReference type="InterPro" id="IPR001584">
    <property type="entry name" value="Integrase_cat-core"/>
</dbReference>
<dbReference type="InterPro" id="IPR050951">
    <property type="entry name" value="Retrovirus_Pol_polyprotein"/>
</dbReference>
<dbReference type="GO" id="GO:0003676">
    <property type="term" value="F:nucleic acid binding"/>
    <property type="evidence" value="ECO:0007669"/>
    <property type="project" value="InterPro"/>
</dbReference>
<dbReference type="AlphaFoldDB" id="A0A232EM03"/>
<dbReference type="GO" id="GO:0015074">
    <property type="term" value="P:DNA integration"/>
    <property type="evidence" value="ECO:0007669"/>
    <property type="project" value="InterPro"/>
</dbReference>
<dbReference type="Gene3D" id="3.30.420.10">
    <property type="entry name" value="Ribonuclease H-like superfamily/Ribonuclease H"/>
    <property type="match status" value="2"/>
</dbReference>
<dbReference type="PANTHER" id="PTHR37984:SF15">
    <property type="entry name" value="INTEGRASE CATALYTIC DOMAIN-CONTAINING PROTEIN"/>
    <property type="match status" value="1"/>
</dbReference>
<dbReference type="OrthoDB" id="441971at2759"/>
<evidence type="ECO:0000313" key="3">
    <source>
        <dbReference type="Proteomes" id="UP000215335"/>
    </source>
</evidence>
<dbReference type="InterPro" id="IPR012337">
    <property type="entry name" value="RNaseH-like_sf"/>
</dbReference>
<comment type="caution">
    <text evidence="2">The sequence shown here is derived from an EMBL/GenBank/DDBJ whole genome shotgun (WGS) entry which is preliminary data.</text>
</comment>
<dbReference type="EMBL" id="NNAY01003459">
    <property type="protein sequence ID" value="OXU19376.1"/>
    <property type="molecule type" value="Genomic_DNA"/>
</dbReference>
<evidence type="ECO:0000259" key="1">
    <source>
        <dbReference type="PROSITE" id="PS50994"/>
    </source>
</evidence>
<gene>
    <name evidence="2" type="ORF">TSAR_006864</name>
</gene>
<organism evidence="2 3">
    <name type="scientific">Trichomalopsis sarcophagae</name>
    <dbReference type="NCBI Taxonomy" id="543379"/>
    <lineage>
        <taxon>Eukaryota</taxon>
        <taxon>Metazoa</taxon>
        <taxon>Ecdysozoa</taxon>
        <taxon>Arthropoda</taxon>
        <taxon>Hexapoda</taxon>
        <taxon>Insecta</taxon>
        <taxon>Pterygota</taxon>
        <taxon>Neoptera</taxon>
        <taxon>Endopterygota</taxon>
        <taxon>Hymenoptera</taxon>
        <taxon>Apocrita</taxon>
        <taxon>Proctotrupomorpha</taxon>
        <taxon>Chalcidoidea</taxon>
        <taxon>Pteromalidae</taxon>
        <taxon>Pteromalinae</taxon>
        <taxon>Trichomalopsis</taxon>
    </lineage>
</organism>
<sequence length="192" mass="22253">MQCQFSKFCIAVPVPNIKAITIADALSRHLFAQYGVPRIILSDRAYHPQSNRPLERSHAVLADFLRNKAPSKQDWDKVVPFAMHEYNTSVHASTGYTPFELVYGCPARTPNRLPDEYELETYNAYIQKLTECLREMQTIAQGNLIDSKYTNKQYYDRKARPLNIEVGDKVRVLKEPRYGKLDKYYNGQFIVK</sequence>
<dbReference type="PANTHER" id="PTHR37984">
    <property type="entry name" value="PROTEIN CBG26694"/>
    <property type="match status" value="1"/>
</dbReference>
<dbReference type="STRING" id="543379.A0A232EM03"/>
<dbReference type="PROSITE" id="PS50994">
    <property type="entry name" value="INTEGRASE"/>
    <property type="match status" value="1"/>
</dbReference>
<name>A0A232EM03_9HYME</name>
<evidence type="ECO:0000313" key="2">
    <source>
        <dbReference type="EMBL" id="OXU19376.1"/>
    </source>
</evidence>
<accession>A0A232EM03</accession>
<reference evidence="2 3" key="1">
    <citation type="journal article" date="2017" name="Curr. Biol.">
        <title>The Evolution of Venom by Co-option of Single-Copy Genes.</title>
        <authorList>
            <person name="Martinson E.O."/>
            <person name="Mrinalini"/>
            <person name="Kelkar Y.D."/>
            <person name="Chang C.H."/>
            <person name="Werren J.H."/>
        </authorList>
    </citation>
    <scope>NUCLEOTIDE SEQUENCE [LARGE SCALE GENOMIC DNA]</scope>
    <source>
        <strain evidence="2 3">Alberta</strain>
        <tissue evidence="2">Whole body</tissue>
    </source>
</reference>
<feature type="domain" description="Integrase catalytic" evidence="1">
    <location>
        <begin position="1"/>
        <end position="106"/>
    </location>
</feature>
<dbReference type="Proteomes" id="UP000215335">
    <property type="component" value="Unassembled WGS sequence"/>
</dbReference>
<dbReference type="SUPFAM" id="SSF53098">
    <property type="entry name" value="Ribonuclease H-like"/>
    <property type="match status" value="1"/>
</dbReference>